<comment type="caution">
    <text evidence="2">The sequence shown here is derived from an EMBL/GenBank/DDBJ whole genome shotgun (WGS) entry which is preliminary data.</text>
</comment>
<gene>
    <name evidence="2" type="ORF">NDI37_09995</name>
</gene>
<protein>
    <submittedName>
        <fullName evidence="2">DUF4383 domain-containing protein</fullName>
    </submittedName>
</protein>
<dbReference type="EMBL" id="JAMPKK010000017">
    <property type="protein sequence ID" value="MEP0864799.1"/>
    <property type="molecule type" value="Genomic_DNA"/>
</dbReference>
<dbReference type="Pfam" id="PF14325">
    <property type="entry name" value="DUF4383"/>
    <property type="match status" value="1"/>
</dbReference>
<feature type="transmembrane region" description="Helical" evidence="1">
    <location>
        <begin position="90"/>
        <end position="111"/>
    </location>
</feature>
<keyword evidence="1" id="KW-0812">Transmembrane</keyword>
<evidence type="ECO:0000313" key="3">
    <source>
        <dbReference type="Proteomes" id="UP001442494"/>
    </source>
</evidence>
<organism evidence="2 3">
    <name type="scientific">Funiculus sociatus GB2-A5</name>
    <dbReference type="NCBI Taxonomy" id="2933946"/>
    <lineage>
        <taxon>Bacteria</taxon>
        <taxon>Bacillati</taxon>
        <taxon>Cyanobacteriota</taxon>
        <taxon>Cyanophyceae</taxon>
        <taxon>Coleofasciculales</taxon>
        <taxon>Coleofasciculaceae</taxon>
        <taxon>Funiculus</taxon>
    </lineage>
</organism>
<reference evidence="2 3" key="1">
    <citation type="submission" date="2022-04" db="EMBL/GenBank/DDBJ databases">
        <title>Positive selection, recombination, and allopatry shape intraspecific diversity of widespread and dominant cyanobacteria.</title>
        <authorList>
            <person name="Wei J."/>
            <person name="Shu W."/>
            <person name="Hu C."/>
        </authorList>
    </citation>
    <scope>NUCLEOTIDE SEQUENCE [LARGE SCALE GENOMIC DNA]</scope>
    <source>
        <strain evidence="2 3">GB2-A5</strain>
    </source>
</reference>
<evidence type="ECO:0000313" key="2">
    <source>
        <dbReference type="EMBL" id="MEP0864799.1"/>
    </source>
</evidence>
<feature type="transmembrane region" description="Helical" evidence="1">
    <location>
        <begin position="117"/>
        <end position="134"/>
    </location>
</feature>
<dbReference type="RefSeq" id="WP_190423581.1">
    <property type="nucleotide sequence ID" value="NZ_JAMPKK010000017.1"/>
</dbReference>
<proteinExistence type="predicted"/>
<keyword evidence="1" id="KW-1133">Transmembrane helix</keyword>
<keyword evidence="1" id="KW-0472">Membrane</keyword>
<sequence length="151" mass="15935">MQTSKSSDSSIRYSALCLGSLFLLLGLAGFVPSFFTASPEFTSEPGFGYIFGVFPTNYFHNAIGILVGVWGIAAFTSLSGAIVFNRIFALLYAAGAILGLLPFANTLFGLTPLFGNNIWLNALTAAIAFYFGFVKSAEIGMSSSSNAQPSV</sequence>
<keyword evidence="3" id="KW-1185">Reference proteome</keyword>
<dbReference type="Proteomes" id="UP001442494">
    <property type="component" value="Unassembled WGS sequence"/>
</dbReference>
<accession>A0ABV0JMZ0</accession>
<name>A0ABV0JMZ0_9CYAN</name>
<evidence type="ECO:0000256" key="1">
    <source>
        <dbReference type="SAM" id="Phobius"/>
    </source>
</evidence>
<feature type="transmembrane region" description="Helical" evidence="1">
    <location>
        <begin position="61"/>
        <end position="83"/>
    </location>
</feature>